<evidence type="ECO:0000256" key="2">
    <source>
        <dbReference type="ARBA" id="ARBA00004323"/>
    </source>
</evidence>
<organism evidence="14 15">
    <name type="scientific">Zingiber officinale</name>
    <name type="common">Ginger</name>
    <name type="synonym">Amomum zingiber</name>
    <dbReference type="NCBI Taxonomy" id="94328"/>
    <lineage>
        <taxon>Eukaryota</taxon>
        <taxon>Viridiplantae</taxon>
        <taxon>Streptophyta</taxon>
        <taxon>Embryophyta</taxon>
        <taxon>Tracheophyta</taxon>
        <taxon>Spermatophyta</taxon>
        <taxon>Magnoliopsida</taxon>
        <taxon>Liliopsida</taxon>
        <taxon>Zingiberales</taxon>
        <taxon>Zingiberaceae</taxon>
        <taxon>Zingiber</taxon>
    </lineage>
</organism>
<evidence type="ECO:0000256" key="12">
    <source>
        <dbReference type="ARBA" id="ARBA00023211"/>
    </source>
</evidence>
<comment type="caution">
    <text evidence="14">The sequence shown here is derived from an EMBL/GenBank/DDBJ whole genome shotgun (WGS) entry which is preliminary data.</text>
</comment>
<protein>
    <recommendedName>
        <fullName evidence="13">Hexosyltransferase</fullName>
        <ecNumber evidence="13">2.4.1.-</ecNumber>
    </recommendedName>
</protein>
<sequence>MKFDMMKLSPGSSCSILSFSLLPVSLISFLFFVIYPNEFRLQSLLTSSSHCTNSSSVAALVESVTPKSDFRLLMGILSLPDNYERRHLLRDVYALQFRDFPGATIDVRFVFCNLTKDEERILVGVEILLHRDIIILNCQENMDRGKTYTYFSTVAKLFSHAPYDYVMKVDDDAYFRLGKLAELLREMPRAEVYYGLNNWCSTRHKVPEYMLGMGYGLSWDLVEWVATSDIPRKHAVGPEDFQTGVWIKEGKNGTRTFYNMEPRMHDFNEEESSTCYRHDMIPDSMTVHKLKSRQRWAATLSYFNVTAGVYPSKLYHLN</sequence>
<evidence type="ECO:0000256" key="5">
    <source>
        <dbReference type="ARBA" id="ARBA00022676"/>
    </source>
</evidence>
<dbReference type="AlphaFoldDB" id="A0A8J5GX77"/>
<comment type="subcellular location">
    <subcellularLocation>
        <location evidence="2 13">Golgi apparatus membrane</location>
        <topology evidence="2 13">Single-pass type II membrane protein</topology>
    </subcellularLocation>
</comment>
<dbReference type="PANTHER" id="PTHR11214">
    <property type="entry name" value="BETA-1,3-N-ACETYLGLUCOSAMINYLTRANSFERASE"/>
    <property type="match status" value="1"/>
</dbReference>
<evidence type="ECO:0000256" key="9">
    <source>
        <dbReference type="ARBA" id="ARBA00022989"/>
    </source>
</evidence>
<evidence type="ECO:0000256" key="1">
    <source>
        <dbReference type="ARBA" id="ARBA00001936"/>
    </source>
</evidence>
<keyword evidence="10 13" id="KW-0333">Golgi apparatus</keyword>
<keyword evidence="11 13" id="KW-0472">Membrane</keyword>
<comment type="cofactor">
    <cofactor evidence="1 13">
        <name>Mn(2+)</name>
        <dbReference type="ChEBI" id="CHEBI:29035"/>
    </cofactor>
</comment>
<evidence type="ECO:0000313" key="15">
    <source>
        <dbReference type="Proteomes" id="UP000734854"/>
    </source>
</evidence>
<dbReference type="Proteomes" id="UP000734854">
    <property type="component" value="Unassembled WGS sequence"/>
</dbReference>
<evidence type="ECO:0000256" key="4">
    <source>
        <dbReference type="ARBA" id="ARBA00008661"/>
    </source>
</evidence>
<dbReference type="GO" id="GO:0000139">
    <property type="term" value="C:Golgi membrane"/>
    <property type="evidence" value="ECO:0007669"/>
    <property type="project" value="UniProtKB-SubCell"/>
</dbReference>
<keyword evidence="8 13" id="KW-0735">Signal-anchor</keyword>
<proteinExistence type="inferred from homology"/>
<dbReference type="UniPathway" id="UPA00378"/>
<dbReference type="GO" id="GO:0016758">
    <property type="term" value="F:hexosyltransferase activity"/>
    <property type="evidence" value="ECO:0007669"/>
    <property type="project" value="InterPro"/>
</dbReference>
<evidence type="ECO:0000256" key="11">
    <source>
        <dbReference type="ARBA" id="ARBA00023136"/>
    </source>
</evidence>
<accession>A0A8J5GX77</accession>
<keyword evidence="15" id="KW-1185">Reference proteome</keyword>
<dbReference type="EMBL" id="JACMSC010000008">
    <property type="protein sequence ID" value="KAG6511746.1"/>
    <property type="molecule type" value="Genomic_DNA"/>
</dbReference>
<evidence type="ECO:0000256" key="8">
    <source>
        <dbReference type="ARBA" id="ARBA00022968"/>
    </source>
</evidence>
<comment type="pathway">
    <text evidence="3">Protein modification; protein glycosylation.</text>
</comment>
<dbReference type="Pfam" id="PF01762">
    <property type="entry name" value="Galactosyl_T"/>
    <property type="match status" value="1"/>
</dbReference>
<evidence type="ECO:0000313" key="14">
    <source>
        <dbReference type="EMBL" id="KAG6511746.1"/>
    </source>
</evidence>
<feature type="transmembrane region" description="Helical" evidence="13">
    <location>
        <begin position="12"/>
        <end position="35"/>
    </location>
</feature>
<dbReference type="EC" id="2.4.1.-" evidence="13"/>
<keyword evidence="6" id="KW-0808">Transferase</keyword>
<reference evidence="14 15" key="1">
    <citation type="submission" date="2020-08" db="EMBL/GenBank/DDBJ databases">
        <title>Plant Genome Project.</title>
        <authorList>
            <person name="Zhang R.-G."/>
        </authorList>
    </citation>
    <scope>NUCLEOTIDE SEQUENCE [LARGE SCALE GENOMIC DNA]</scope>
    <source>
        <tissue evidence="14">Rhizome</tissue>
    </source>
</reference>
<comment type="similarity">
    <text evidence="4 13">Belongs to the glycosyltransferase 31 family.</text>
</comment>
<dbReference type="InterPro" id="IPR002659">
    <property type="entry name" value="Glyco_trans_31"/>
</dbReference>
<keyword evidence="5 13" id="KW-0328">Glycosyltransferase</keyword>
<keyword evidence="7 13" id="KW-0812">Transmembrane</keyword>
<dbReference type="OrthoDB" id="2139606at2759"/>
<evidence type="ECO:0000256" key="7">
    <source>
        <dbReference type="ARBA" id="ARBA00022692"/>
    </source>
</evidence>
<dbReference type="PANTHER" id="PTHR11214:SF363">
    <property type="entry name" value="HEXOSYLTRANSFERASE"/>
    <property type="match status" value="1"/>
</dbReference>
<keyword evidence="9 13" id="KW-1133">Transmembrane helix</keyword>
<evidence type="ECO:0000256" key="13">
    <source>
        <dbReference type="RuleBase" id="RU363063"/>
    </source>
</evidence>
<keyword evidence="12 13" id="KW-0464">Manganese</keyword>
<gene>
    <name evidence="14" type="ORF">ZIOFF_029823</name>
</gene>
<evidence type="ECO:0000256" key="3">
    <source>
        <dbReference type="ARBA" id="ARBA00004922"/>
    </source>
</evidence>
<name>A0A8J5GX77_ZINOF</name>
<evidence type="ECO:0000256" key="6">
    <source>
        <dbReference type="ARBA" id="ARBA00022679"/>
    </source>
</evidence>
<evidence type="ECO:0000256" key="10">
    <source>
        <dbReference type="ARBA" id="ARBA00023034"/>
    </source>
</evidence>